<evidence type="ECO:0000259" key="7">
    <source>
        <dbReference type="Pfam" id="PF14322"/>
    </source>
</evidence>
<dbReference type="Pfam" id="PF14322">
    <property type="entry name" value="SusD-like_3"/>
    <property type="match status" value="1"/>
</dbReference>
<evidence type="ECO:0000256" key="1">
    <source>
        <dbReference type="ARBA" id="ARBA00004442"/>
    </source>
</evidence>
<evidence type="ECO:0000256" key="3">
    <source>
        <dbReference type="ARBA" id="ARBA00022729"/>
    </source>
</evidence>
<evidence type="ECO:0000259" key="6">
    <source>
        <dbReference type="Pfam" id="PF07980"/>
    </source>
</evidence>
<dbReference type="SUPFAM" id="SSF48452">
    <property type="entry name" value="TPR-like"/>
    <property type="match status" value="1"/>
</dbReference>
<accession>A0A847SD00</accession>
<name>A0A847SD00_9BACT</name>
<dbReference type="Proteomes" id="UP000552864">
    <property type="component" value="Unassembled WGS sequence"/>
</dbReference>
<comment type="subcellular location">
    <subcellularLocation>
        <location evidence="1">Cell outer membrane</location>
    </subcellularLocation>
</comment>
<evidence type="ECO:0000256" key="4">
    <source>
        <dbReference type="ARBA" id="ARBA00023136"/>
    </source>
</evidence>
<keyword evidence="9" id="KW-1185">Reference proteome</keyword>
<keyword evidence="3" id="KW-0732">Signal</keyword>
<evidence type="ECO:0000256" key="2">
    <source>
        <dbReference type="ARBA" id="ARBA00006275"/>
    </source>
</evidence>
<feature type="domain" description="RagB/SusD" evidence="6">
    <location>
        <begin position="332"/>
        <end position="402"/>
    </location>
</feature>
<proteinExistence type="inferred from homology"/>
<dbReference type="RefSeq" id="WP_168737398.1">
    <property type="nucleotide sequence ID" value="NZ_JABAHZ010000001.1"/>
</dbReference>
<evidence type="ECO:0000256" key="5">
    <source>
        <dbReference type="ARBA" id="ARBA00023237"/>
    </source>
</evidence>
<dbReference type="InterPro" id="IPR011990">
    <property type="entry name" value="TPR-like_helical_dom_sf"/>
</dbReference>
<dbReference type="Pfam" id="PF07980">
    <property type="entry name" value="SusD_RagB"/>
    <property type="match status" value="1"/>
</dbReference>
<dbReference type="Gene3D" id="1.25.40.390">
    <property type="match status" value="1"/>
</dbReference>
<dbReference type="EMBL" id="JABAHZ010000001">
    <property type="protein sequence ID" value="NLR78044.1"/>
    <property type="molecule type" value="Genomic_DNA"/>
</dbReference>
<dbReference type="GO" id="GO:0009279">
    <property type="term" value="C:cell outer membrane"/>
    <property type="evidence" value="ECO:0007669"/>
    <property type="project" value="UniProtKB-SubCell"/>
</dbReference>
<evidence type="ECO:0000313" key="9">
    <source>
        <dbReference type="Proteomes" id="UP000552864"/>
    </source>
</evidence>
<feature type="domain" description="SusD-like N-terminal" evidence="7">
    <location>
        <begin position="24"/>
        <end position="223"/>
    </location>
</feature>
<comment type="similarity">
    <text evidence="2">Belongs to the SusD family.</text>
</comment>
<evidence type="ECO:0000313" key="8">
    <source>
        <dbReference type="EMBL" id="NLR78044.1"/>
    </source>
</evidence>
<dbReference type="InterPro" id="IPR033985">
    <property type="entry name" value="SusD-like_N"/>
</dbReference>
<gene>
    <name evidence="8" type="ORF">HGH91_05375</name>
</gene>
<organism evidence="8 9">
    <name type="scientific">Chitinophaga eiseniae</name>
    <dbReference type="NCBI Taxonomy" id="634771"/>
    <lineage>
        <taxon>Bacteria</taxon>
        <taxon>Pseudomonadati</taxon>
        <taxon>Bacteroidota</taxon>
        <taxon>Chitinophagia</taxon>
        <taxon>Chitinophagales</taxon>
        <taxon>Chitinophagaceae</taxon>
        <taxon>Chitinophaga</taxon>
    </lineage>
</organism>
<dbReference type="InterPro" id="IPR012944">
    <property type="entry name" value="SusD_RagB_dom"/>
</dbReference>
<dbReference type="AlphaFoldDB" id="A0A847SD00"/>
<comment type="caution">
    <text evidence="8">The sequence shown here is derived from an EMBL/GenBank/DDBJ whole genome shotgun (WGS) entry which is preliminary data.</text>
</comment>
<sequence length="447" mass="50941">MKYKIISAVGLILIILINISSCKKYLDIKPDKSLVVPSSLNDLQAMLDDAMTMNLLWPVGGEVYSDSYYVTDDDWKSLPQIDRLMYIFDNEASYSGDWFLTYRIILNTNLVLERLEKIDDKNTDRKKQIKASALFFRSMAHYVLLQEFSQGYTVSSENGDEPGIPLKLKSDINVESSRSTIRECYGVILEDLQKALPDLPNEVLFKTRPSKTAGYALMARINLSIGNYRDAGKYAALCINQGLTILDYNLVNRDAPFERYNSEVIFHLTGNYSTLLDPTVGKVDSNLVNLYPPGDLRRHLFFFQNVDSTWAFRGSYDGSASVQMFCGLAADEVYLIRAECLAREGQDNEALAVLNSFLKMRYDSSFTPRTANSGNVLQLILNERIKELLFRGVRWEDIRRLNTDGGNIVVKRKIQGKEYLLAHNDLRYAQQIPIDVLAQSHIQKNHR</sequence>
<protein>
    <submittedName>
        <fullName evidence="8">RagB/SusD family nutrient uptake outer membrane protein</fullName>
    </submittedName>
</protein>
<reference evidence="8 9" key="1">
    <citation type="submission" date="2020-04" db="EMBL/GenBank/DDBJ databases">
        <authorList>
            <person name="Yin C."/>
        </authorList>
    </citation>
    <scope>NUCLEOTIDE SEQUENCE [LARGE SCALE GENOMIC DNA]</scope>
    <source>
        <strain evidence="8 9">Ak56</strain>
    </source>
</reference>
<keyword evidence="5" id="KW-0998">Cell outer membrane</keyword>
<keyword evidence="4" id="KW-0472">Membrane</keyword>